<accession>A0A2K4ZN33</accession>
<proteinExistence type="predicted"/>
<dbReference type="RefSeq" id="WP_242982580.1">
    <property type="nucleotide sequence ID" value="NZ_JANJZD010000033.1"/>
</dbReference>
<evidence type="ECO:0000313" key="2">
    <source>
        <dbReference type="Proteomes" id="UP000236311"/>
    </source>
</evidence>
<evidence type="ECO:0000313" key="1">
    <source>
        <dbReference type="EMBL" id="SOY31802.1"/>
    </source>
</evidence>
<reference evidence="1 2" key="1">
    <citation type="submission" date="2018-01" db="EMBL/GenBank/DDBJ databases">
        <authorList>
            <person name="Gaut B.S."/>
            <person name="Morton B.R."/>
            <person name="Clegg M.T."/>
            <person name="Duvall M.R."/>
        </authorList>
    </citation>
    <scope>NUCLEOTIDE SEQUENCE [LARGE SCALE GENOMIC DNA]</scope>
    <source>
        <strain evidence="1">GP69</strain>
    </source>
</reference>
<name>A0A2K4ZN33_9FIRM</name>
<organism evidence="1 2">
    <name type="scientific">Acetatifactor muris</name>
    <dbReference type="NCBI Taxonomy" id="879566"/>
    <lineage>
        <taxon>Bacteria</taxon>
        <taxon>Bacillati</taxon>
        <taxon>Bacillota</taxon>
        <taxon>Clostridia</taxon>
        <taxon>Lachnospirales</taxon>
        <taxon>Lachnospiraceae</taxon>
        <taxon>Acetatifactor</taxon>
    </lineage>
</organism>
<keyword evidence="2" id="KW-1185">Reference proteome</keyword>
<dbReference type="AlphaFoldDB" id="A0A2K4ZN33"/>
<dbReference type="EMBL" id="OFSM01000031">
    <property type="protein sequence ID" value="SOY31802.1"/>
    <property type="molecule type" value="Genomic_DNA"/>
</dbReference>
<gene>
    <name evidence="1" type="ORF">AMURIS_04550</name>
</gene>
<protein>
    <submittedName>
        <fullName evidence="1">Uncharacterized protein</fullName>
    </submittedName>
</protein>
<dbReference type="Proteomes" id="UP000236311">
    <property type="component" value="Unassembled WGS sequence"/>
</dbReference>
<sequence>MHWEPVPPGRNSLQTTKAIPEPISLKLAAVTDRAQNSPVTTAVMDGAQDSLVTAAVMDRAQNSLVAAAVMDRAQDSLVTDRGRQVAEDTETAGAATLEADTGEGEIDSVNGFSYDFDLLCEPGFL</sequence>